<reference evidence="2" key="2">
    <citation type="submission" date="2023-04" db="EMBL/GenBank/DDBJ databases">
        <authorList>
            <person name="Bu L."/>
            <person name="Lu L."/>
            <person name="Laidemitt M.R."/>
            <person name="Zhang S.M."/>
            <person name="Mutuku M."/>
            <person name="Mkoji G."/>
            <person name="Steinauer M."/>
            <person name="Loker E.S."/>
        </authorList>
    </citation>
    <scope>NUCLEOTIDE SEQUENCE</scope>
    <source>
        <strain evidence="2">KasaAsao</strain>
        <tissue evidence="2">Whole Snail</tissue>
    </source>
</reference>
<keyword evidence="1" id="KW-0812">Transmembrane</keyword>
<keyword evidence="1" id="KW-1133">Transmembrane helix</keyword>
<organism evidence="2 3">
    <name type="scientific">Biomphalaria pfeifferi</name>
    <name type="common">Bloodfluke planorb</name>
    <name type="synonym">Freshwater snail</name>
    <dbReference type="NCBI Taxonomy" id="112525"/>
    <lineage>
        <taxon>Eukaryota</taxon>
        <taxon>Metazoa</taxon>
        <taxon>Spiralia</taxon>
        <taxon>Lophotrochozoa</taxon>
        <taxon>Mollusca</taxon>
        <taxon>Gastropoda</taxon>
        <taxon>Heterobranchia</taxon>
        <taxon>Euthyneura</taxon>
        <taxon>Panpulmonata</taxon>
        <taxon>Hygrophila</taxon>
        <taxon>Lymnaeoidea</taxon>
        <taxon>Planorbidae</taxon>
        <taxon>Biomphalaria</taxon>
    </lineage>
</organism>
<sequence>LCVVISTSCYGGGVHPKINMIAPDIVASVSIGYSLILSAIGGILICVGGVLFYVAATRSSQ</sequence>
<feature type="transmembrane region" description="Helical" evidence="1">
    <location>
        <begin position="31"/>
        <end position="56"/>
    </location>
</feature>
<dbReference type="AlphaFoldDB" id="A0AAD8C7L4"/>
<evidence type="ECO:0000256" key="1">
    <source>
        <dbReference type="SAM" id="Phobius"/>
    </source>
</evidence>
<name>A0AAD8C7L4_BIOPF</name>
<accession>A0AAD8C7L4</accession>
<gene>
    <name evidence="2" type="ORF">Bpfe_003231</name>
</gene>
<evidence type="ECO:0000313" key="3">
    <source>
        <dbReference type="Proteomes" id="UP001233172"/>
    </source>
</evidence>
<comment type="caution">
    <text evidence="2">The sequence shown here is derived from an EMBL/GenBank/DDBJ whole genome shotgun (WGS) entry which is preliminary data.</text>
</comment>
<feature type="non-terminal residue" evidence="2">
    <location>
        <position position="1"/>
    </location>
</feature>
<dbReference type="Gene3D" id="1.20.140.150">
    <property type="match status" value="1"/>
</dbReference>
<keyword evidence="3" id="KW-1185">Reference proteome</keyword>
<dbReference type="Proteomes" id="UP001233172">
    <property type="component" value="Unassembled WGS sequence"/>
</dbReference>
<evidence type="ECO:0000313" key="2">
    <source>
        <dbReference type="EMBL" id="KAK0067133.1"/>
    </source>
</evidence>
<proteinExistence type="predicted"/>
<dbReference type="EMBL" id="JASAOG010000008">
    <property type="protein sequence ID" value="KAK0067133.1"/>
    <property type="molecule type" value="Genomic_DNA"/>
</dbReference>
<reference evidence="2" key="1">
    <citation type="journal article" date="2023" name="PLoS Negl. Trop. Dis.">
        <title>A genome sequence for Biomphalaria pfeifferi, the major vector snail for the human-infecting parasite Schistosoma mansoni.</title>
        <authorList>
            <person name="Bu L."/>
            <person name="Lu L."/>
            <person name="Laidemitt M.R."/>
            <person name="Zhang S.M."/>
            <person name="Mutuku M."/>
            <person name="Mkoji G."/>
            <person name="Steinauer M."/>
            <person name="Loker E.S."/>
        </authorList>
    </citation>
    <scope>NUCLEOTIDE SEQUENCE</scope>
    <source>
        <strain evidence="2">KasaAsao</strain>
    </source>
</reference>
<keyword evidence="1" id="KW-0472">Membrane</keyword>
<protein>
    <submittedName>
        <fullName evidence="2">Uncharacterized protein</fullName>
    </submittedName>
</protein>